<keyword evidence="3" id="KW-1185">Reference proteome</keyword>
<dbReference type="GeneID" id="36604783"/>
<protein>
    <submittedName>
        <fullName evidence="2">Uncharacterized protein</fullName>
    </submittedName>
</protein>
<dbReference type="AlphaFoldDB" id="A0A2T4AXK4"/>
<name>A0A2T4AXK4_9HYPO</name>
<gene>
    <name evidence="2" type="ORF">BBK36DRAFT_1190417</name>
</gene>
<evidence type="ECO:0000313" key="2">
    <source>
        <dbReference type="EMBL" id="PTB61805.1"/>
    </source>
</evidence>
<evidence type="ECO:0000313" key="3">
    <source>
        <dbReference type="Proteomes" id="UP000241546"/>
    </source>
</evidence>
<feature type="region of interest" description="Disordered" evidence="1">
    <location>
        <begin position="74"/>
        <end position="96"/>
    </location>
</feature>
<dbReference type="Proteomes" id="UP000241546">
    <property type="component" value="Unassembled WGS sequence"/>
</dbReference>
<reference evidence="3" key="1">
    <citation type="submission" date="2016-07" db="EMBL/GenBank/DDBJ databases">
        <title>Multiple horizontal gene transfer events from other fungi enriched the ability of initially mycotrophic Trichoderma (Ascomycota) to feed on dead plant biomass.</title>
        <authorList>
            <consortium name="DOE Joint Genome Institute"/>
            <person name="Atanasova L."/>
            <person name="Chenthamara K."/>
            <person name="Zhang J."/>
            <person name="Grujic M."/>
            <person name="Henrissat B."/>
            <person name="Kuo A."/>
            <person name="Aerts A."/>
            <person name="Salamov A."/>
            <person name="Lipzen A."/>
            <person name="Labutti K."/>
            <person name="Barry K."/>
            <person name="Miao Y."/>
            <person name="Rahimi M.J."/>
            <person name="Shen Q."/>
            <person name="Grigoriev I.V."/>
            <person name="Kubicek C.P."/>
            <person name="Druzhinina I.S."/>
        </authorList>
    </citation>
    <scope>NUCLEOTIDE SEQUENCE [LARGE SCALE GENOMIC DNA]</scope>
    <source>
        <strain evidence="3">TUCIM 6016</strain>
    </source>
</reference>
<dbReference type="EMBL" id="KZ680228">
    <property type="protein sequence ID" value="PTB61805.1"/>
    <property type="molecule type" value="Genomic_DNA"/>
</dbReference>
<proteinExistence type="predicted"/>
<evidence type="ECO:0000256" key="1">
    <source>
        <dbReference type="SAM" id="MobiDB-lite"/>
    </source>
</evidence>
<feature type="region of interest" description="Disordered" evidence="1">
    <location>
        <begin position="125"/>
        <end position="168"/>
    </location>
</feature>
<sequence>MPREGRYEWPGAKTTGTDCGWDIRPLGAGSRVVASIVADFEAISETGFIHYFYGDAINGSAYSEVAAPRQWTEYHTENSEASETQAAPGREKRSRRHPWILTIDPPMHNDGAASQAASHCIKSRPLRPFSRSGLSPAKHHRDRFSDAIQNTSFPSPDPDMEETSDPLQAARPAPDFCPSSFQVIFTPMLCEYIHCRANAYKSALWSGGWVARGGMTMLKKDADTSATSSQVSCSIK</sequence>
<dbReference type="RefSeq" id="XP_024745125.1">
    <property type="nucleotide sequence ID" value="XM_024896665.1"/>
</dbReference>
<accession>A0A2T4AXK4</accession>
<organism evidence="2 3">
    <name type="scientific">Trichoderma citrinoviride</name>
    <dbReference type="NCBI Taxonomy" id="58853"/>
    <lineage>
        <taxon>Eukaryota</taxon>
        <taxon>Fungi</taxon>
        <taxon>Dikarya</taxon>
        <taxon>Ascomycota</taxon>
        <taxon>Pezizomycotina</taxon>
        <taxon>Sordariomycetes</taxon>
        <taxon>Hypocreomycetidae</taxon>
        <taxon>Hypocreales</taxon>
        <taxon>Hypocreaceae</taxon>
        <taxon>Trichoderma</taxon>
    </lineage>
</organism>